<dbReference type="PROSITE" id="PS00108">
    <property type="entry name" value="PROTEIN_KINASE_ST"/>
    <property type="match status" value="1"/>
</dbReference>
<feature type="chain" id="PRO_5044808135" description="Cysteine-rich receptor-like protein kinase 10" evidence="15">
    <location>
        <begin position="25"/>
        <end position="660"/>
    </location>
</feature>
<evidence type="ECO:0000256" key="12">
    <source>
        <dbReference type="ARBA" id="ARBA00023180"/>
    </source>
</evidence>
<dbReference type="PROSITE" id="PS00107">
    <property type="entry name" value="PROTEIN_KINASE_ATP"/>
    <property type="match status" value="1"/>
</dbReference>
<dbReference type="SUPFAM" id="SSF56112">
    <property type="entry name" value="Protein kinase-like (PK-like)"/>
    <property type="match status" value="1"/>
</dbReference>
<dbReference type="Gene3D" id="3.30.430.20">
    <property type="entry name" value="Gnk2 domain, C-X8-C-X2-C motif"/>
    <property type="match status" value="2"/>
</dbReference>
<evidence type="ECO:0000259" key="17">
    <source>
        <dbReference type="PROSITE" id="PS51473"/>
    </source>
</evidence>
<dbReference type="FunFam" id="1.10.510.10:FF:000129">
    <property type="entry name" value="cysteine-rich receptor-like protein kinase 10"/>
    <property type="match status" value="1"/>
</dbReference>
<dbReference type="InterPro" id="IPR008271">
    <property type="entry name" value="Ser/Thr_kinase_AS"/>
</dbReference>
<keyword evidence="19" id="KW-1185">Reference proteome</keyword>
<keyword evidence="11 14" id="KW-0472">Membrane</keyword>
<keyword evidence="3" id="KW-0808">Transferase</keyword>
<evidence type="ECO:0000256" key="6">
    <source>
        <dbReference type="ARBA" id="ARBA00022737"/>
    </source>
</evidence>
<evidence type="ECO:0000259" key="16">
    <source>
        <dbReference type="PROSITE" id="PS50011"/>
    </source>
</evidence>
<dbReference type="Gene3D" id="3.30.200.20">
    <property type="entry name" value="Phosphorylase Kinase, domain 1"/>
    <property type="match status" value="1"/>
</dbReference>
<feature type="domain" description="Gnk2-homologous" evidence="17">
    <location>
        <begin position="130"/>
        <end position="239"/>
    </location>
</feature>
<dbReference type="InterPro" id="IPR038408">
    <property type="entry name" value="GNK2_sf"/>
</dbReference>
<dbReference type="PANTHER" id="PTHR27002:SF345">
    <property type="entry name" value="PROTEIN KINASE DOMAIN-CONTAINING PROTEIN"/>
    <property type="match status" value="1"/>
</dbReference>
<dbReference type="Pfam" id="PF01657">
    <property type="entry name" value="Stress-antifung"/>
    <property type="match status" value="2"/>
</dbReference>
<dbReference type="InterPro" id="IPR002902">
    <property type="entry name" value="GNK2"/>
</dbReference>
<evidence type="ECO:0000256" key="8">
    <source>
        <dbReference type="ARBA" id="ARBA00022777"/>
    </source>
</evidence>
<proteinExistence type="predicted"/>
<evidence type="ECO:0000313" key="19">
    <source>
        <dbReference type="Proteomes" id="UP001497457"/>
    </source>
</evidence>
<evidence type="ECO:0000256" key="10">
    <source>
        <dbReference type="ARBA" id="ARBA00022989"/>
    </source>
</evidence>
<evidence type="ECO:0008006" key="20">
    <source>
        <dbReference type="Google" id="ProtNLM"/>
    </source>
</evidence>
<dbReference type="InterPro" id="IPR000719">
    <property type="entry name" value="Prot_kinase_dom"/>
</dbReference>
<evidence type="ECO:0000256" key="9">
    <source>
        <dbReference type="ARBA" id="ARBA00022840"/>
    </source>
</evidence>
<gene>
    <name evidence="18" type="ORF">URODEC1_LOCUS11902</name>
</gene>
<accession>A0ABC8WAR7</accession>
<feature type="signal peptide" evidence="15">
    <location>
        <begin position="1"/>
        <end position="24"/>
    </location>
</feature>
<dbReference type="PANTHER" id="PTHR27002">
    <property type="entry name" value="RECEPTOR-LIKE SERINE/THREONINE-PROTEIN KINASE SD1-8"/>
    <property type="match status" value="1"/>
</dbReference>
<keyword evidence="6" id="KW-0677">Repeat</keyword>
<keyword evidence="10 14" id="KW-1133">Transmembrane helix</keyword>
<keyword evidence="12" id="KW-0325">Glycoprotein</keyword>
<dbReference type="EMBL" id="OZ075122">
    <property type="protein sequence ID" value="CAL4905965.1"/>
    <property type="molecule type" value="Genomic_DNA"/>
</dbReference>
<keyword evidence="2" id="KW-0723">Serine/threonine-protein kinase</keyword>
<evidence type="ECO:0000256" key="5">
    <source>
        <dbReference type="ARBA" id="ARBA00022729"/>
    </source>
</evidence>
<dbReference type="GO" id="GO:0005524">
    <property type="term" value="F:ATP binding"/>
    <property type="evidence" value="ECO:0007669"/>
    <property type="project" value="UniProtKB-UniRule"/>
</dbReference>
<dbReference type="CDD" id="cd23509">
    <property type="entry name" value="Gnk2-like"/>
    <property type="match status" value="2"/>
</dbReference>
<dbReference type="AlphaFoldDB" id="A0ABC8WAR7"/>
<feature type="binding site" evidence="13">
    <location>
        <position position="370"/>
    </location>
    <ligand>
        <name>ATP</name>
        <dbReference type="ChEBI" id="CHEBI:30616"/>
    </ligand>
</feature>
<dbReference type="GO" id="GO:0006950">
    <property type="term" value="P:response to stress"/>
    <property type="evidence" value="ECO:0007669"/>
    <property type="project" value="UniProtKB-ARBA"/>
</dbReference>
<keyword evidence="8" id="KW-0418">Kinase</keyword>
<evidence type="ECO:0000313" key="18">
    <source>
        <dbReference type="EMBL" id="CAL4905965.1"/>
    </source>
</evidence>
<dbReference type="PROSITE" id="PS51473">
    <property type="entry name" value="GNK2"/>
    <property type="match status" value="2"/>
</dbReference>
<dbReference type="Pfam" id="PF00069">
    <property type="entry name" value="Pkinase"/>
    <property type="match status" value="1"/>
</dbReference>
<evidence type="ECO:0000256" key="7">
    <source>
        <dbReference type="ARBA" id="ARBA00022741"/>
    </source>
</evidence>
<evidence type="ECO:0000256" key="15">
    <source>
        <dbReference type="SAM" id="SignalP"/>
    </source>
</evidence>
<evidence type="ECO:0000256" key="4">
    <source>
        <dbReference type="ARBA" id="ARBA00022692"/>
    </source>
</evidence>
<dbReference type="GO" id="GO:0016020">
    <property type="term" value="C:membrane"/>
    <property type="evidence" value="ECO:0007669"/>
    <property type="project" value="UniProtKB-SubCell"/>
</dbReference>
<evidence type="ECO:0000256" key="2">
    <source>
        <dbReference type="ARBA" id="ARBA00022527"/>
    </source>
</evidence>
<feature type="domain" description="Gnk2-homologous" evidence="17">
    <location>
        <begin position="8"/>
        <end position="118"/>
    </location>
</feature>
<keyword evidence="5 15" id="KW-0732">Signal</keyword>
<keyword evidence="4 14" id="KW-0812">Transmembrane</keyword>
<dbReference type="GO" id="GO:0004674">
    <property type="term" value="F:protein serine/threonine kinase activity"/>
    <property type="evidence" value="ECO:0007669"/>
    <property type="project" value="UniProtKB-KW"/>
</dbReference>
<keyword evidence="9 13" id="KW-0067">ATP-binding</keyword>
<organism evidence="18 19">
    <name type="scientific">Urochloa decumbens</name>
    <dbReference type="NCBI Taxonomy" id="240449"/>
    <lineage>
        <taxon>Eukaryota</taxon>
        <taxon>Viridiplantae</taxon>
        <taxon>Streptophyta</taxon>
        <taxon>Embryophyta</taxon>
        <taxon>Tracheophyta</taxon>
        <taxon>Spermatophyta</taxon>
        <taxon>Magnoliopsida</taxon>
        <taxon>Liliopsida</taxon>
        <taxon>Poales</taxon>
        <taxon>Poaceae</taxon>
        <taxon>PACMAD clade</taxon>
        <taxon>Panicoideae</taxon>
        <taxon>Panicodae</taxon>
        <taxon>Paniceae</taxon>
        <taxon>Melinidinae</taxon>
        <taxon>Urochloa</taxon>
    </lineage>
</organism>
<dbReference type="Proteomes" id="UP001497457">
    <property type="component" value="Chromosome 12b"/>
</dbReference>
<feature type="domain" description="Protein kinase" evidence="16">
    <location>
        <begin position="342"/>
        <end position="629"/>
    </location>
</feature>
<dbReference type="SMART" id="SM00220">
    <property type="entry name" value="S_TKc"/>
    <property type="match status" value="1"/>
</dbReference>
<evidence type="ECO:0000256" key="14">
    <source>
        <dbReference type="SAM" id="Phobius"/>
    </source>
</evidence>
<sequence length="660" mass="73408">MTSFVFGVLLFVIVGGLTPLPSMADVFCDNLKQVAATLPKNASSSPAHFATTAFGQAPDVVYALALCRGDVVDDSACGECVAKTFGTILNATPPPQQQCYQTAYYYGDCVLVYSDNDILAPSNSTEGDGDDTPFTRLSIKNITGDPQYVGLTVINLYELLVGTVEAVTSRTTPRWFATGVMDSPRVFYSMAQCTPDLSAGDCLTCLSRLLLTSMINYNMRVGVQIHVIRCHLRYDSYKFYDSQPMLLVRPPAVPTPAQTPTTTVKVKHERRMSSFWAIPIVVIPLAAAAYLCFIFCSSWLRMYRKGSRRTGDLQREDGLVWQGKNEFSLFDFEQLLEATNNFSEENKLGQGGFGTVYKGQFPDGLEIAVKRLCSNSGQGFIEFKNEVQLIAKFQHSNLVRLLGCCSQQEEKILVYEYLPNKSLDFFIFDVNKRALVDWNRRVAIIEGIAHGLLYLHKHSRLRVIHRDLKPSNILLDSEMNPKISDFGLAKIFTSNNTEGSTTRRVVGTYGYMAPEYASEGHFSIKSDVFSFGVLVLEIICGRRNSSGHECGNFINLLGYAWQLYQEGRWGELVDASLVPIHDPAEMMRCTNIALLCVQEKAADRPTMLDVVAMLSSKTMVLVKPKHPAYFNLIRVENEDAPTAARPSSINDMTISLTTGR</sequence>
<evidence type="ECO:0000256" key="3">
    <source>
        <dbReference type="ARBA" id="ARBA00022679"/>
    </source>
</evidence>
<dbReference type="PROSITE" id="PS50011">
    <property type="entry name" value="PROTEIN_KINASE_DOM"/>
    <property type="match status" value="1"/>
</dbReference>
<keyword evidence="7 13" id="KW-0547">Nucleotide-binding</keyword>
<evidence type="ECO:0000256" key="1">
    <source>
        <dbReference type="ARBA" id="ARBA00004167"/>
    </source>
</evidence>
<name>A0ABC8WAR7_9POAL</name>
<comment type="subcellular location">
    <subcellularLocation>
        <location evidence="1">Membrane</location>
        <topology evidence="1">Single-pass membrane protein</topology>
    </subcellularLocation>
</comment>
<evidence type="ECO:0000256" key="13">
    <source>
        <dbReference type="PROSITE-ProRule" id="PRU10141"/>
    </source>
</evidence>
<protein>
    <recommendedName>
        <fullName evidence="20">Cysteine-rich receptor-like protein kinase 10</fullName>
    </recommendedName>
</protein>
<feature type="transmembrane region" description="Helical" evidence="14">
    <location>
        <begin position="275"/>
        <end position="300"/>
    </location>
</feature>
<dbReference type="InterPro" id="IPR011009">
    <property type="entry name" value="Kinase-like_dom_sf"/>
</dbReference>
<evidence type="ECO:0000256" key="11">
    <source>
        <dbReference type="ARBA" id="ARBA00023136"/>
    </source>
</evidence>
<dbReference type="Gene3D" id="1.10.510.10">
    <property type="entry name" value="Transferase(Phosphotransferase) domain 1"/>
    <property type="match status" value="1"/>
</dbReference>
<dbReference type="FunFam" id="3.30.200.20:FF:000142">
    <property type="entry name" value="Cysteine-rich receptor-like protein kinase 10"/>
    <property type="match status" value="1"/>
</dbReference>
<reference evidence="18" key="1">
    <citation type="submission" date="2024-10" db="EMBL/GenBank/DDBJ databases">
        <authorList>
            <person name="Ryan C."/>
        </authorList>
    </citation>
    <scope>NUCLEOTIDE SEQUENCE [LARGE SCALE GENOMIC DNA]</scope>
</reference>
<dbReference type="CDD" id="cd14066">
    <property type="entry name" value="STKc_IRAK"/>
    <property type="match status" value="1"/>
</dbReference>
<dbReference type="FunFam" id="3.30.430.20:FF:000028">
    <property type="entry name" value="Putative DUF26-domain receptor-like protein kinase family protein"/>
    <property type="match status" value="1"/>
</dbReference>
<dbReference type="InterPro" id="IPR017441">
    <property type="entry name" value="Protein_kinase_ATP_BS"/>
</dbReference>